<sequence length="808" mass="92711">MLKLDNYLKDVVLRTASILETRAKRFDEFFRNMMTKSKKDFHDMFKKTYGVLYLQHAYVFSDLFNELEDYYSSGQVALSETMEKFFSILYQRMFTVINAQYRYEDEYLVCVQKYMNDLKPFGDVPQKLSIQLTRSFVATRTLHKTLSKGATSAEKMLEIKVNEDCGKELVKMQYCGTCKNSRGPGPCPSYCTKTLQNCLVHFLTISDSWDYYVANNEEKKRSNTINERKGQQGFTTTRINYWHDKKQSLPQSSTRAQDVGHKSHADTIKPLICLLFTILFSFLVSGSICEENSCCTDTLEEKLTSDSMLKLDNYLKDVVLRTASILETRAKRFDEFFRNMMTKSKKDFHDMFKKTYGVLYLQHAYVFSDLFNELEDYYSSGQVALSETMEKFFSILYQRMFTVINAQYRYEDEYLVCVQKYMNDLKPFGDVPQKLSIQLTRSFVATRTLHKTLSKGATSAEKMLEIKVNEDCGKELVKMQYCGTCKNSRGPGPCPSYCTKTLQNCLVHFLTISDSWDYYVESIDKIAERLLGPFNIEAVVEPINIKISEAIMNFQENGAAISEKIFVSCGKPTLERRRRSANPEKPRTRAKDELATYPVLNFNQKKKHKKTQSQANISTLEKLIRDIKQKVKETKLFWRQLPYQYCNEDNMTASPTQEGSCWNGTTIGNYSSANLQFEPPPSPQVLTEQLNVMQVLTQTLQTAFQGQEVDLPETDEEEDIASGSGSGERGLIDQEDGDVDPEGGLFEPELPETTTRRQEIIHHESEAPPRAAVPTEGSAAPQSFNRAIISYVLPILLIWFGSAFADLL</sequence>
<reference evidence="1" key="1">
    <citation type="submission" date="2022-04" db="EMBL/GenBank/DDBJ databases">
        <title>Chromosome-scale genome assembly of Holotrichia oblita Faldermann.</title>
        <authorList>
            <person name="Rongchong L."/>
        </authorList>
    </citation>
    <scope>NUCLEOTIDE SEQUENCE</scope>
    <source>
        <strain evidence="1">81SQS9</strain>
    </source>
</reference>
<dbReference type="EMBL" id="CM043017">
    <property type="protein sequence ID" value="KAI4464308.1"/>
    <property type="molecule type" value="Genomic_DNA"/>
</dbReference>
<proteinExistence type="predicted"/>
<gene>
    <name evidence="1" type="ORF">MML48_3g00007679</name>
</gene>
<name>A0ACB9TBY0_HOLOL</name>
<dbReference type="Proteomes" id="UP001056778">
    <property type="component" value="Chromosome 3"/>
</dbReference>
<comment type="caution">
    <text evidence="1">The sequence shown here is derived from an EMBL/GenBank/DDBJ whole genome shotgun (WGS) entry which is preliminary data.</text>
</comment>
<keyword evidence="2" id="KW-1185">Reference proteome</keyword>
<evidence type="ECO:0000313" key="1">
    <source>
        <dbReference type="EMBL" id="KAI4464308.1"/>
    </source>
</evidence>
<organism evidence="1 2">
    <name type="scientific">Holotrichia oblita</name>
    <name type="common">Chafer beetle</name>
    <dbReference type="NCBI Taxonomy" id="644536"/>
    <lineage>
        <taxon>Eukaryota</taxon>
        <taxon>Metazoa</taxon>
        <taxon>Ecdysozoa</taxon>
        <taxon>Arthropoda</taxon>
        <taxon>Hexapoda</taxon>
        <taxon>Insecta</taxon>
        <taxon>Pterygota</taxon>
        <taxon>Neoptera</taxon>
        <taxon>Endopterygota</taxon>
        <taxon>Coleoptera</taxon>
        <taxon>Polyphaga</taxon>
        <taxon>Scarabaeiformia</taxon>
        <taxon>Scarabaeidae</taxon>
        <taxon>Melolonthinae</taxon>
        <taxon>Holotrichia</taxon>
    </lineage>
</organism>
<protein>
    <submittedName>
        <fullName evidence="1">Glypican</fullName>
    </submittedName>
</protein>
<evidence type="ECO:0000313" key="2">
    <source>
        <dbReference type="Proteomes" id="UP001056778"/>
    </source>
</evidence>
<accession>A0ACB9TBY0</accession>